<keyword evidence="1" id="KW-1133">Transmembrane helix</keyword>
<evidence type="ECO:0000313" key="2">
    <source>
        <dbReference type="EMBL" id="GLX85466.1"/>
    </source>
</evidence>
<evidence type="ECO:0000313" key="3">
    <source>
        <dbReference type="Proteomes" id="UP001157134"/>
    </source>
</evidence>
<comment type="caution">
    <text evidence="2">The sequence shown here is derived from an EMBL/GenBank/DDBJ whole genome shotgun (WGS) entry which is preliminary data.</text>
</comment>
<feature type="transmembrane region" description="Helical" evidence="1">
    <location>
        <begin position="73"/>
        <end position="95"/>
    </location>
</feature>
<feature type="transmembrane region" description="Helical" evidence="1">
    <location>
        <begin position="12"/>
        <end position="35"/>
    </location>
</feature>
<dbReference type="RefSeq" id="WP_284297602.1">
    <property type="nucleotide sequence ID" value="NZ_BSSV01000003.1"/>
</dbReference>
<dbReference type="EMBL" id="BSSV01000003">
    <property type="protein sequence ID" value="GLX85466.1"/>
    <property type="molecule type" value="Genomic_DNA"/>
</dbReference>
<name>A0ABQ6HBH4_9GAMM</name>
<accession>A0ABQ6HBH4</accession>
<evidence type="ECO:0000256" key="1">
    <source>
        <dbReference type="SAM" id="Phobius"/>
    </source>
</evidence>
<gene>
    <name evidence="2" type="ORF">tloyanaT_17180</name>
</gene>
<reference evidence="2 3" key="1">
    <citation type="submission" date="2023-03" db="EMBL/GenBank/DDBJ databases">
        <title>Thalassotalea loyana LMG 22536T draft genome sequence.</title>
        <authorList>
            <person name="Sawabe T."/>
        </authorList>
    </citation>
    <scope>NUCLEOTIDE SEQUENCE [LARGE SCALE GENOMIC DNA]</scope>
    <source>
        <strain evidence="2 3">LMG 22536</strain>
    </source>
</reference>
<keyword evidence="1" id="KW-0472">Membrane</keyword>
<keyword evidence="1" id="KW-0812">Transmembrane</keyword>
<sequence length="97" mass="11199">MHHDNNKSLKEQLSLLIILIFGLLSVPLIAMQFSAEVNWNVFDFLIMAILIFVTGAFIILFNRLFPAKRTLIIVCFSLLFLWLWAELAVGIFTQWGQ</sequence>
<dbReference type="Proteomes" id="UP001157134">
    <property type="component" value="Unassembled WGS sequence"/>
</dbReference>
<keyword evidence="3" id="KW-1185">Reference proteome</keyword>
<feature type="transmembrane region" description="Helical" evidence="1">
    <location>
        <begin position="41"/>
        <end position="61"/>
    </location>
</feature>
<proteinExistence type="predicted"/>
<organism evidence="2 3">
    <name type="scientific">Thalassotalea loyana</name>
    <dbReference type="NCBI Taxonomy" id="280483"/>
    <lineage>
        <taxon>Bacteria</taxon>
        <taxon>Pseudomonadati</taxon>
        <taxon>Pseudomonadota</taxon>
        <taxon>Gammaproteobacteria</taxon>
        <taxon>Alteromonadales</taxon>
        <taxon>Colwelliaceae</taxon>
        <taxon>Thalassotalea</taxon>
    </lineage>
</organism>
<protein>
    <submittedName>
        <fullName evidence="2">Uncharacterized protein</fullName>
    </submittedName>
</protein>